<protein>
    <submittedName>
        <fullName evidence="1">Uncharacterized protein</fullName>
    </submittedName>
</protein>
<organism evidence="1 2">
    <name type="scientific">Ochrobactrum quorumnocens</name>
    <dbReference type="NCBI Taxonomy" id="271865"/>
    <lineage>
        <taxon>Bacteria</taxon>
        <taxon>Pseudomonadati</taxon>
        <taxon>Pseudomonadota</taxon>
        <taxon>Alphaproteobacteria</taxon>
        <taxon>Hyphomicrobiales</taxon>
        <taxon>Brucellaceae</taxon>
        <taxon>Brucella/Ochrobactrum group</taxon>
        <taxon>Ochrobactrum</taxon>
    </lineage>
</organism>
<sequence>MERETNRPARVMTIAEGWAMIRPVSAQPVLVSMRELHLKYEVTKW</sequence>
<evidence type="ECO:0000313" key="2">
    <source>
        <dbReference type="Proteomes" id="UP000215256"/>
    </source>
</evidence>
<dbReference type="AlphaFoldDB" id="A0A248UBX0"/>
<dbReference type="KEGG" id="och:CES85_4884"/>
<gene>
    <name evidence="1" type="ORF">CES85_4884</name>
</gene>
<evidence type="ECO:0000313" key="1">
    <source>
        <dbReference type="EMBL" id="ASV84092.1"/>
    </source>
</evidence>
<reference evidence="1 2" key="1">
    <citation type="submission" date="2017-07" db="EMBL/GenBank/DDBJ databases">
        <title>Phylogenetic study on the rhizospheric bacterium Ochrobactrum sp. A44.</title>
        <authorList>
            <person name="Krzyzanowska D.M."/>
            <person name="Ossowicki A."/>
            <person name="Rajewska M."/>
            <person name="Maciag T."/>
            <person name="Kaczynski Z."/>
            <person name="Czerwicka M."/>
            <person name="Jafra S."/>
        </authorList>
    </citation>
    <scope>NUCLEOTIDE SEQUENCE [LARGE SCALE GENOMIC DNA]</scope>
    <source>
        <strain evidence="1 2">A44</strain>
    </source>
</reference>
<proteinExistence type="predicted"/>
<dbReference type="Proteomes" id="UP000215256">
    <property type="component" value="Chromosome 2"/>
</dbReference>
<accession>A0A248UBX0</accession>
<name>A0A248UBX0_9HYPH</name>
<dbReference type="EMBL" id="CP022603">
    <property type="protein sequence ID" value="ASV84092.1"/>
    <property type="molecule type" value="Genomic_DNA"/>
</dbReference>